<dbReference type="PANTHER" id="PTHR15555:SF0">
    <property type="entry name" value="ZINC FINGER HIT DOMAIN-CONTAINING PROTEIN 2"/>
    <property type="match status" value="1"/>
</dbReference>
<dbReference type="InterPro" id="IPR007529">
    <property type="entry name" value="Znf_HIT"/>
</dbReference>
<dbReference type="PANTHER" id="PTHR15555">
    <property type="entry name" value="ZINC FINGER HIT DOMAIN CONTAINING PROTEIN 2 PROTEIN FON -RELATED"/>
    <property type="match status" value="1"/>
</dbReference>
<dbReference type="Gene3D" id="3.30.60.190">
    <property type="match status" value="1"/>
</dbReference>
<sequence>MEAGTKDSINSIPCAICRRQFSRYSCPRCNIPYCSLTCFRSGIHADCSEAFYKKELETDIRSTPSKSAEERHRMMELLKRFEEDSLEDTGLLDEDEQDQDDLIARFQNLNIESASYDEIWSALTPEERDNFLKALNEPSSELAQQLLASEELQKQKIDPWWEAPNEDTEEDSLERSLISLKKYGKRPTMVEIPDNIVSASAKSLNTGPSLLYNITAVLIAYAYITRSFATSPISSLAPQDSDSEEARRTISRLVPFLVDRKSTTVLPSVSALVTDLWSRFEPGTMTSTFFAILLNDASKLLRPSPVTVLPNDTTSSSPYESHTNANALRALSDLSSFFSSTKGDKPRPANVHITHKLTFYAARIISTPTNVLGMLADEVMLKAEAVKREGAQAETEKKPTRPIELTEAEKSQASGREKVEALSSIERGKRVVIEELT</sequence>
<evidence type="ECO:0000313" key="4">
    <source>
        <dbReference type="EMBL" id="CAL1715448.1"/>
    </source>
</evidence>
<name>A0ABP1E7R3_9APHY</name>
<proteinExistence type="predicted"/>
<evidence type="ECO:0000259" key="3">
    <source>
        <dbReference type="PROSITE" id="PS51083"/>
    </source>
</evidence>
<keyword evidence="1" id="KW-0862">Zinc</keyword>
<organism evidence="4 5">
    <name type="scientific">Somion occarium</name>
    <dbReference type="NCBI Taxonomy" id="3059160"/>
    <lineage>
        <taxon>Eukaryota</taxon>
        <taxon>Fungi</taxon>
        <taxon>Dikarya</taxon>
        <taxon>Basidiomycota</taxon>
        <taxon>Agaricomycotina</taxon>
        <taxon>Agaricomycetes</taxon>
        <taxon>Polyporales</taxon>
        <taxon>Cerrenaceae</taxon>
        <taxon>Somion</taxon>
    </lineage>
</organism>
<keyword evidence="5" id="KW-1185">Reference proteome</keyword>
<dbReference type="CDD" id="cd23024">
    <property type="entry name" value="zf-HIT_ZNHIT2-3"/>
    <property type="match status" value="1"/>
</dbReference>
<dbReference type="EMBL" id="OZ037951">
    <property type="protein sequence ID" value="CAL1715448.1"/>
    <property type="molecule type" value="Genomic_DNA"/>
</dbReference>
<feature type="compositionally biased region" description="Basic and acidic residues" evidence="2">
    <location>
        <begin position="407"/>
        <end position="421"/>
    </location>
</feature>
<gene>
    <name evidence="4" type="ORF">GFSPODELE1_LOCUS10231</name>
</gene>
<keyword evidence="1" id="KW-0479">Metal-binding</keyword>
<evidence type="ECO:0000256" key="2">
    <source>
        <dbReference type="SAM" id="MobiDB-lite"/>
    </source>
</evidence>
<dbReference type="Pfam" id="PF04438">
    <property type="entry name" value="zf-HIT"/>
    <property type="match status" value="1"/>
</dbReference>
<keyword evidence="1" id="KW-0863">Zinc-finger</keyword>
<dbReference type="Proteomes" id="UP001497453">
    <property type="component" value="Chromosome 8"/>
</dbReference>
<evidence type="ECO:0000313" key="5">
    <source>
        <dbReference type="Proteomes" id="UP001497453"/>
    </source>
</evidence>
<dbReference type="SUPFAM" id="SSF144232">
    <property type="entry name" value="HIT/MYND zinc finger-like"/>
    <property type="match status" value="1"/>
</dbReference>
<feature type="compositionally biased region" description="Basic and acidic residues" evidence="2">
    <location>
        <begin position="387"/>
        <end position="401"/>
    </location>
</feature>
<evidence type="ECO:0000256" key="1">
    <source>
        <dbReference type="PROSITE-ProRule" id="PRU00453"/>
    </source>
</evidence>
<dbReference type="PROSITE" id="PS51083">
    <property type="entry name" value="ZF_HIT"/>
    <property type="match status" value="1"/>
</dbReference>
<protein>
    <recommendedName>
        <fullName evidence="3">HIT-type domain-containing protein</fullName>
    </recommendedName>
</protein>
<feature type="region of interest" description="Disordered" evidence="2">
    <location>
        <begin position="387"/>
        <end position="421"/>
    </location>
</feature>
<reference evidence="5" key="1">
    <citation type="submission" date="2024-04" db="EMBL/GenBank/DDBJ databases">
        <authorList>
            <person name="Shaw F."/>
            <person name="Minotto A."/>
        </authorList>
    </citation>
    <scope>NUCLEOTIDE SEQUENCE [LARGE SCALE GENOMIC DNA]</scope>
</reference>
<feature type="domain" description="HIT-type" evidence="3">
    <location>
        <begin position="14"/>
        <end position="47"/>
    </location>
</feature>
<dbReference type="InterPro" id="IPR039646">
    <property type="entry name" value="ZNHIT2"/>
</dbReference>
<accession>A0ABP1E7R3</accession>